<dbReference type="RefSeq" id="WP_060459793.1">
    <property type="nucleotide sequence ID" value="NZ_AP014808.1"/>
</dbReference>
<dbReference type="PROSITE" id="PS50850">
    <property type="entry name" value="MFS"/>
    <property type="match status" value="1"/>
</dbReference>
<keyword evidence="3" id="KW-0813">Transport</keyword>
<gene>
    <name evidence="10" type="ORF">LBAT_1493</name>
</gene>
<dbReference type="PROSITE" id="PS01022">
    <property type="entry name" value="PTR2_1"/>
    <property type="match status" value="1"/>
</dbReference>
<comment type="similarity">
    <text evidence="2">Belongs to the major facilitator superfamily. Proton-dependent oligopeptide transporter (POT/PTR) (TC 2.A.17) family.</text>
</comment>
<evidence type="ECO:0000256" key="6">
    <source>
        <dbReference type="ARBA" id="ARBA00022989"/>
    </source>
</evidence>
<dbReference type="GO" id="GO:0006857">
    <property type="term" value="P:oligopeptide transport"/>
    <property type="evidence" value="ECO:0007669"/>
    <property type="project" value="InterPro"/>
</dbReference>
<dbReference type="GO" id="GO:1904680">
    <property type="term" value="F:peptide transmembrane transporter activity"/>
    <property type="evidence" value="ECO:0007669"/>
    <property type="project" value="InterPro"/>
</dbReference>
<dbReference type="PANTHER" id="PTHR23517:SF15">
    <property type="entry name" value="PROTON-DEPENDENT OLIGOPEPTIDE FAMILY TRANSPORT PROTEIN"/>
    <property type="match status" value="1"/>
</dbReference>
<feature type="domain" description="Major facilitator superfamily (MFS) profile" evidence="9">
    <location>
        <begin position="1"/>
        <end position="211"/>
    </location>
</feature>
<dbReference type="InterPro" id="IPR020846">
    <property type="entry name" value="MFS_dom"/>
</dbReference>
<evidence type="ECO:0000259" key="9">
    <source>
        <dbReference type="PROSITE" id="PS50850"/>
    </source>
</evidence>
<feature type="transmembrane region" description="Helical" evidence="8">
    <location>
        <begin position="188"/>
        <end position="206"/>
    </location>
</feature>
<feature type="transmembrane region" description="Helical" evidence="8">
    <location>
        <begin position="367"/>
        <end position="387"/>
    </location>
</feature>
<keyword evidence="4" id="KW-1003">Cell membrane</keyword>
<keyword evidence="6 8" id="KW-1133">Transmembrane helix</keyword>
<dbReference type="PANTHER" id="PTHR23517">
    <property type="entry name" value="RESISTANCE PROTEIN MDTM, PUTATIVE-RELATED-RELATED"/>
    <property type="match status" value="1"/>
</dbReference>
<dbReference type="EMBL" id="AP014808">
    <property type="protein sequence ID" value="BAQ57882.1"/>
    <property type="molecule type" value="Genomic_DNA"/>
</dbReference>
<feature type="transmembrane region" description="Helical" evidence="8">
    <location>
        <begin position="148"/>
        <end position="168"/>
    </location>
</feature>
<keyword evidence="11" id="KW-1185">Reference proteome</keyword>
<accession>A0A0D6A4Y6</accession>
<evidence type="ECO:0000256" key="2">
    <source>
        <dbReference type="ARBA" id="ARBA00005982"/>
    </source>
</evidence>
<dbReference type="InterPro" id="IPR036259">
    <property type="entry name" value="MFS_trans_sf"/>
</dbReference>
<evidence type="ECO:0000256" key="3">
    <source>
        <dbReference type="ARBA" id="ARBA00022448"/>
    </source>
</evidence>
<feature type="transmembrane region" description="Helical" evidence="8">
    <location>
        <begin position="260"/>
        <end position="280"/>
    </location>
</feature>
<proteinExistence type="inferred from homology"/>
<evidence type="ECO:0000256" key="1">
    <source>
        <dbReference type="ARBA" id="ARBA00004651"/>
    </source>
</evidence>
<dbReference type="Gene3D" id="1.20.1250.20">
    <property type="entry name" value="MFS general substrate transporter like domains"/>
    <property type="match status" value="1"/>
</dbReference>
<feature type="transmembrane region" description="Helical" evidence="8">
    <location>
        <begin position="465"/>
        <end position="486"/>
    </location>
</feature>
<dbReference type="InterPro" id="IPR018456">
    <property type="entry name" value="PTR2_symporter_CS"/>
</dbReference>
<keyword evidence="5 8" id="KW-0812">Transmembrane</keyword>
<dbReference type="NCBIfam" id="TIGR00924">
    <property type="entry name" value="yjdL_sub1_fam"/>
    <property type="match status" value="1"/>
</dbReference>
<dbReference type="AlphaFoldDB" id="A0A0D6A4Y6"/>
<sequence>MSKRNIDTAFFGQPKGLSTLFFTEMWERFSYYGMRAILLFYMYYAVTKGGLGMNQVTAASVMSIYGSLVYLSNIVGGWLSDRLWGSRKTVFIGGVLIMIGHIVLSLPMGLVALYVSIALIVAGTGLLKPNVSDMVGGLYSANDRRRDAGFSMFVFGINLGSAIAPWAVPWAANGFGLHLFGNEMNFHAGFSLAAIGMFFGLVQYYIGGKKYLSDDSLMPTNPINHKGLVKVGKKTIIGLVVVAILLGILAIMGQLNINNIIGLITIVAILLPICCFWTMLRSPKVTKIEHSRVLAYIPLFIAAAIFWGIEESGSVVLALFAQDRTILHIGGWHFAAANFQTLNPLFIMILTPFFVRLWEHWKRQPSVPGKFAWGLVFAGLSYVWMAIPGTLYGTSGRVSPFWLVGSWFIVEIAEMLISPIGLSVTTKLAPNAYRSEMMSMWFLADAAGQAINSQIVKYYSASTEIPYFLVIGGVSILFGILMFFLVKRINVLMDGVH</sequence>
<protein>
    <submittedName>
        <fullName evidence="10">Di-tripeptide transport protein</fullName>
    </submittedName>
</protein>
<comment type="subcellular location">
    <subcellularLocation>
        <location evidence="1">Cell membrane</location>
        <topology evidence="1">Multi-pass membrane protein</topology>
    </subcellularLocation>
</comment>
<reference evidence="10 11" key="1">
    <citation type="submission" date="2015-03" db="EMBL/GenBank/DDBJ databases">
        <title>Complete genome sequence of Lactobacillus acetotolerans NBRC 13120.</title>
        <authorList>
            <person name="Toh H."/>
            <person name="Morita H."/>
            <person name="Fujita N."/>
        </authorList>
    </citation>
    <scope>NUCLEOTIDE SEQUENCE [LARGE SCALE GENOMIC DNA]</scope>
    <source>
        <strain evidence="10 11">NBRC 13120</strain>
    </source>
</reference>
<dbReference type="STRING" id="1600.LBAT_1493"/>
<feature type="transmembrane region" description="Helical" evidence="8">
    <location>
        <begin position="29"/>
        <end position="46"/>
    </location>
</feature>
<dbReference type="SUPFAM" id="SSF103473">
    <property type="entry name" value="MFS general substrate transporter"/>
    <property type="match status" value="1"/>
</dbReference>
<name>A0A0D6A4Y6_9LACO</name>
<evidence type="ECO:0000313" key="11">
    <source>
        <dbReference type="Proteomes" id="UP000035709"/>
    </source>
</evidence>
<keyword evidence="7 8" id="KW-0472">Membrane</keyword>
<feature type="transmembrane region" description="Helical" evidence="8">
    <location>
        <begin position="329"/>
        <end position="355"/>
    </location>
</feature>
<dbReference type="CDD" id="cd17346">
    <property type="entry name" value="MFS_DtpA_like"/>
    <property type="match status" value="1"/>
</dbReference>
<feature type="transmembrane region" description="Helical" evidence="8">
    <location>
        <begin position="58"/>
        <end position="79"/>
    </location>
</feature>
<feature type="transmembrane region" description="Helical" evidence="8">
    <location>
        <begin position="236"/>
        <end position="254"/>
    </location>
</feature>
<dbReference type="InterPro" id="IPR005279">
    <property type="entry name" value="Dipep/tripep_permease"/>
</dbReference>
<dbReference type="InterPro" id="IPR050171">
    <property type="entry name" value="MFS_Transporters"/>
</dbReference>
<evidence type="ECO:0000256" key="8">
    <source>
        <dbReference type="SAM" id="Phobius"/>
    </source>
</evidence>
<evidence type="ECO:0000256" key="4">
    <source>
        <dbReference type="ARBA" id="ARBA00022475"/>
    </source>
</evidence>
<dbReference type="PATRIC" id="fig|1600.4.peg.1524"/>
<organism evidence="10 11">
    <name type="scientific">Lactobacillus acetotolerans</name>
    <dbReference type="NCBI Taxonomy" id="1600"/>
    <lineage>
        <taxon>Bacteria</taxon>
        <taxon>Bacillati</taxon>
        <taxon>Bacillota</taxon>
        <taxon>Bacilli</taxon>
        <taxon>Lactobacillales</taxon>
        <taxon>Lactobacillaceae</taxon>
        <taxon>Lactobacillus</taxon>
    </lineage>
</organism>
<dbReference type="KEGG" id="lae:LBAT_1493"/>
<feature type="transmembrane region" description="Helical" evidence="8">
    <location>
        <begin position="292"/>
        <end position="309"/>
    </location>
</feature>
<dbReference type="Pfam" id="PF00854">
    <property type="entry name" value="PTR2"/>
    <property type="match status" value="1"/>
</dbReference>
<dbReference type="Proteomes" id="UP000035709">
    <property type="component" value="Chromosome"/>
</dbReference>
<dbReference type="OrthoDB" id="9772725at2"/>
<evidence type="ECO:0000256" key="7">
    <source>
        <dbReference type="ARBA" id="ARBA00023136"/>
    </source>
</evidence>
<dbReference type="GO" id="GO:0005886">
    <property type="term" value="C:plasma membrane"/>
    <property type="evidence" value="ECO:0007669"/>
    <property type="project" value="UniProtKB-SubCell"/>
</dbReference>
<feature type="transmembrane region" description="Helical" evidence="8">
    <location>
        <begin position="399"/>
        <end position="417"/>
    </location>
</feature>
<dbReference type="InterPro" id="IPR000109">
    <property type="entry name" value="POT_fam"/>
</dbReference>
<evidence type="ECO:0000256" key="5">
    <source>
        <dbReference type="ARBA" id="ARBA00022692"/>
    </source>
</evidence>
<evidence type="ECO:0000313" key="10">
    <source>
        <dbReference type="EMBL" id="BAQ57882.1"/>
    </source>
</evidence>
<feature type="transmembrane region" description="Helical" evidence="8">
    <location>
        <begin position="99"/>
        <end position="127"/>
    </location>
</feature>